<name>A0A4R3J721_9RHOB</name>
<keyword evidence="2" id="KW-1185">Reference proteome</keyword>
<evidence type="ECO:0000313" key="1">
    <source>
        <dbReference type="EMBL" id="TCS61164.1"/>
    </source>
</evidence>
<accession>A0A4R3J721</accession>
<protein>
    <submittedName>
        <fullName evidence="1">Uncharacterized protein</fullName>
    </submittedName>
</protein>
<dbReference type="EMBL" id="SLZU01000012">
    <property type="protein sequence ID" value="TCS61164.1"/>
    <property type="molecule type" value="Genomic_DNA"/>
</dbReference>
<gene>
    <name evidence="1" type="ORF">EDD52_112122</name>
</gene>
<organism evidence="1 2">
    <name type="scientific">Primorskyibacter sedentarius</name>
    <dbReference type="NCBI Taxonomy" id="745311"/>
    <lineage>
        <taxon>Bacteria</taxon>
        <taxon>Pseudomonadati</taxon>
        <taxon>Pseudomonadota</taxon>
        <taxon>Alphaproteobacteria</taxon>
        <taxon>Rhodobacterales</taxon>
        <taxon>Roseobacteraceae</taxon>
        <taxon>Primorskyibacter</taxon>
    </lineage>
</organism>
<sequence>MAEQVNVSKAKRIAAIYDALRLSKLPSTVGIQRKRNNLQDA</sequence>
<dbReference type="AlphaFoldDB" id="A0A4R3J721"/>
<dbReference type="Proteomes" id="UP000295696">
    <property type="component" value="Unassembled WGS sequence"/>
</dbReference>
<proteinExistence type="predicted"/>
<comment type="caution">
    <text evidence="1">The sequence shown here is derived from an EMBL/GenBank/DDBJ whole genome shotgun (WGS) entry which is preliminary data.</text>
</comment>
<dbReference type="RefSeq" id="WP_279389273.1">
    <property type="nucleotide sequence ID" value="NZ_SLZU01000012.1"/>
</dbReference>
<evidence type="ECO:0000313" key="2">
    <source>
        <dbReference type="Proteomes" id="UP000295696"/>
    </source>
</evidence>
<reference evidence="1 2" key="1">
    <citation type="submission" date="2019-03" db="EMBL/GenBank/DDBJ databases">
        <title>Genomic Encyclopedia of Type Strains, Phase IV (KMG-IV): sequencing the most valuable type-strain genomes for metagenomic binning, comparative biology and taxonomic classification.</title>
        <authorList>
            <person name="Goeker M."/>
        </authorList>
    </citation>
    <scope>NUCLEOTIDE SEQUENCE [LARGE SCALE GENOMIC DNA]</scope>
    <source>
        <strain evidence="1 2">DSM 104836</strain>
    </source>
</reference>